<evidence type="ECO:0000259" key="4">
    <source>
        <dbReference type="Pfam" id="PF16335"/>
    </source>
</evidence>
<evidence type="ECO:0000256" key="3">
    <source>
        <dbReference type="SAM" id="SignalP"/>
    </source>
</evidence>
<dbReference type="InterPro" id="IPR033433">
    <property type="entry name" value="GtaA_N"/>
</dbReference>
<dbReference type="PANTHER" id="PTHR31987">
    <property type="entry name" value="GLUTAMINASE A-RELATED"/>
    <property type="match status" value="1"/>
</dbReference>
<accession>M2PMW9</accession>
<dbReference type="OrthoDB" id="3918848at2759"/>
<organism evidence="6 7">
    <name type="scientific">Ceriporiopsis subvermispora (strain B)</name>
    <name type="common">White-rot fungus</name>
    <name type="synonym">Gelatoporia subvermispora</name>
    <dbReference type="NCBI Taxonomy" id="914234"/>
    <lineage>
        <taxon>Eukaryota</taxon>
        <taxon>Fungi</taxon>
        <taxon>Dikarya</taxon>
        <taxon>Basidiomycota</taxon>
        <taxon>Agaricomycotina</taxon>
        <taxon>Agaricomycetes</taxon>
        <taxon>Polyporales</taxon>
        <taxon>Gelatoporiaceae</taxon>
        <taxon>Gelatoporia</taxon>
    </lineage>
</organism>
<dbReference type="CDD" id="cd12087">
    <property type="entry name" value="TM_EGFR-like"/>
    <property type="match status" value="1"/>
</dbReference>
<keyword evidence="2" id="KW-1133">Transmembrane helix</keyword>
<sequence length="921" mass="99658">MSGQRLIALLWVAASLARSQSITTLTGQTVWPVAVPLAVRSPYFSLWIPTHSGDAPLREVTEFWNASGSLVGPIGLARVDDITYQWLGDWIDQPDAKGINLVNLTSIQLTPTRTICQIQAGPMNLIVTYISPIEPSDWLKESMSFTYITLEAQSLDGNKHNFQAYFDIDGEWLYKDGSALIDWDTQTIGDIKAHKIQLASPSPLEEVDTSNRADYGSVWHAISTAPEAFGSSQVTWQSGSSDNDTRAQFVSSGELANTINNTFRAIFDEAPVFAFAADFGSISSTPQPVVWNIGYVRDPAVEYTTLAGQTQNCSSLFISNSSDPGVYITSFVSDYEAAIQRAQSLDQKITQDASNVSHNYADLVSLAVRQVMAGLDITTPTQSDGQLNISNTLIFMKDLGNGRRVNPVEILYQAFPMFLYLNASFGRPLLAPLLQYQESSTVLSASYAASELGDQYPVTSQDNTLPSQFGIEQSGNMLIMTLAHARTTGDGSLVHQYYTLLKRWADYLVNNTLFPSSDQESADFVGAGNNTNLALKGIIGIGAMAEMSKAAGQQEDAELYNQQAHSLIGQWSSMALSSDQQHILLRYGEEDSWTLLYNLYADKLLGLDLVDPSIYDKQTSFYQTSLSASTYGVGIDSDHLSMGNSAWTMFAAATASNSNVRDQLISMVWNRASFNGTPGIFPTSYDVSQGTALAGIASPGQGAMFALLALSVPKTTIIIPNGAPGAPGPTGSTGVSPLNPIPEKMSETGAIAGGTVGGLAVVGLVIAAIVLWKRRSRRLARAQYSPDILFEGTRNHPHEGAALVPTPYSFTHVQESTSSPQLIEQPQMYQTALSPLRRGECPADRKEPLYTANTTSDDLRSSVMDSFPPTSSVPPGSTGSSCLEGDRSADTQVLRAEVDTLRRVVQGIQRAIDEPPPIYMD</sequence>
<name>M2PMW9_CERS8</name>
<evidence type="ECO:0000313" key="7">
    <source>
        <dbReference type="Proteomes" id="UP000016930"/>
    </source>
</evidence>
<keyword evidence="2" id="KW-0812">Transmembrane</keyword>
<feature type="compositionally biased region" description="Low complexity" evidence="1">
    <location>
        <begin position="866"/>
        <end position="881"/>
    </location>
</feature>
<dbReference type="Pfam" id="PF17168">
    <property type="entry name" value="DUF5127"/>
    <property type="match status" value="1"/>
</dbReference>
<dbReference type="Proteomes" id="UP000016930">
    <property type="component" value="Unassembled WGS sequence"/>
</dbReference>
<gene>
    <name evidence="6" type="ORF">CERSUDRAFT_154621</name>
</gene>
<dbReference type="AlphaFoldDB" id="M2PMW9"/>
<dbReference type="GO" id="GO:0003824">
    <property type="term" value="F:catalytic activity"/>
    <property type="evidence" value="ECO:0007669"/>
    <property type="project" value="UniProtKB-ARBA"/>
</dbReference>
<keyword evidence="7" id="KW-1185">Reference proteome</keyword>
<feature type="region of interest" description="Disordered" evidence="1">
    <location>
        <begin position="838"/>
        <end position="888"/>
    </location>
</feature>
<dbReference type="Gene3D" id="1.50.10.10">
    <property type="match status" value="1"/>
</dbReference>
<feature type="chain" id="PRO_5004022288" description="DUF1793-domain-containing protein" evidence="3">
    <location>
        <begin position="20"/>
        <end position="921"/>
    </location>
</feature>
<proteinExistence type="predicted"/>
<dbReference type="InterPro" id="IPR052743">
    <property type="entry name" value="Glutaminase_GtaA"/>
</dbReference>
<evidence type="ECO:0008006" key="8">
    <source>
        <dbReference type="Google" id="ProtNLM"/>
    </source>
</evidence>
<feature type="domain" description="Glutaminase A central" evidence="4">
    <location>
        <begin position="357"/>
        <end position="708"/>
    </location>
</feature>
<reference evidence="6 7" key="1">
    <citation type="journal article" date="2012" name="Proc. Natl. Acad. Sci. U.S.A.">
        <title>Comparative genomics of Ceriporiopsis subvermispora and Phanerochaete chrysosporium provide insight into selective ligninolysis.</title>
        <authorList>
            <person name="Fernandez-Fueyo E."/>
            <person name="Ruiz-Duenas F.J."/>
            <person name="Ferreira P."/>
            <person name="Floudas D."/>
            <person name="Hibbett D.S."/>
            <person name="Canessa P."/>
            <person name="Larrondo L.F."/>
            <person name="James T.Y."/>
            <person name="Seelenfreund D."/>
            <person name="Lobos S."/>
            <person name="Polanco R."/>
            <person name="Tello M."/>
            <person name="Honda Y."/>
            <person name="Watanabe T."/>
            <person name="Watanabe T."/>
            <person name="Ryu J.S."/>
            <person name="Kubicek C.P."/>
            <person name="Schmoll M."/>
            <person name="Gaskell J."/>
            <person name="Hammel K.E."/>
            <person name="St John F.J."/>
            <person name="Vanden Wymelenberg A."/>
            <person name="Sabat G."/>
            <person name="Splinter BonDurant S."/>
            <person name="Syed K."/>
            <person name="Yadav J.S."/>
            <person name="Doddapaneni H."/>
            <person name="Subramanian V."/>
            <person name="Lavin J.L."/>
            <person name="Oguiza J.A."/>
            <person name="Perez G."/>
            <person name="Pisabarro A.G."/>
            <person name="Ramirez L."/>
            <person name="Santoyo F."/>
            <person name="Master E."/>
            <person name="Coutinho P.M."/>
            <person name="Henrissat B."/>
            <person name="Lombard V."/>
            <person name="Magnuson J.K."/>
            <person name="Kuees U."/>
            <person name="Hori C."/>
            <person name="Igarashi K."/>
            <person name="Samejima M."/>
            <person name="Held B.W."/>
            <person name="Barry K.W."/>
            <person name="LaButti K.M."/>
            <person name="Lapidus A."/>
            <person name="Lindquist E.A."/>
            <person name="Lucas S.M."/>
            <person name="Riley R."/>
            <person name="Salamov A.A."/>
            <person name="Hoffmeister D."/>
            <person name="Schwenk D."/>
            <person name="Hadar Y."/>
            <person name="Yarden O."/>
            <person name="de Vries R.P."/>
            <person name="Wiebenga A."/>
            <person name="Stenlid J."/>
            <person name="Eastwood D."/>
            <person name="Grigoriev I.V."/>
            <person name="Berka R.M."/>
            <person name="Blanchette R.A."/>
            <person name="Kersten P."/>
            <person name="Martinez A.T."/>
            <person name="Vicuna R."/>
            <person name="Cullen D."/>
        </authorList>
    </citation>
    <scope>NUCLEOTIDE SEQUENCE [LARGE SCALE GENOMIC DNA]</scope>
    <source>
        <strain evidence="6 7">B</strain>
    </source>
</reference>
<dbReference type="InterPro" id="IPR012341">
    <property type="entry name" value="6hp_glycosidase-like_sf"/>
</dbReference>
<keyword evidence="3" id="KW-0732">Signal</keyword>
<evidence type="ECO:0000256" key="1">
    <source>
        <dbReference type="SAM" id="MobiDB-lite"/>
    </source>
</evidence>
<feature type="transmembrane region" description="Helical" evidence="2">
    <location>
        <begin position="750"/>
        <end position="772"/>
    </location>
</feature>
<dbReference type="InterPro" id="IPR032514">
    <property type="entry name" value="GtaA_central"/>
</dbReference>
<dbReference type="SUPFAM" id="SSF48208">
    <property type="entry name" value="Six-hairpin glycosidases"/>
    <property type="match status" value="1"/>
</dbReference>
<evidence type="ECO:0000256" key="2">
    <source>
        <dbReference type="SAM" id="Phobius"/>
    </source>
</evidence>
<dbReference type="InterPro" id="IPR008928">
    <property type="entry name" value="6-hairpin_glycosidase_sf"/>
</dbReference>
<feature type="compositionally biased region" description="Basic and acidic residues" evidence="1">
    <location>
        <begin position="838"/>
        <end position="848"/>
    </location>
</feature>
<keyword evidence="2" id="KW-0472">Membrane</keyword>
<dbReference type="STRING" id="914234.M2PMW9"/>
<dbReference type="EMBL" id="KB445796">
    <property type="protein sequence ID" value="EMD37764.1"/>
    <property type="molecule type" value="Genomic_DNA"/>
</dbReference>
<dbReference type="Pfam" id="PF16335">
    <property type="entry name" value="GtaA_6_Hairpin"/>
    <property type="match status" value="1"/>
</dbReference>
<protein>
    <recommendedName>
        <fullName evidence="8">DUF1793-domain-containing protein</fullName>
    </recommendedName>
</protein>
<dbReference type="HOGENOM" id="CLU_008020_0_0_1"/>
<evidence type="ECO:0000313" key="6">
    <source>
        <dbReference type="EMBL" id="EMD37764.1"/>
    </source>
</evidence>
<dbReference type="GO" id="GO:0005975">
    <property type="term" value="P:carbohydrate metabolic process"/>
    <property type="evidence" value="ECO:0007669"/>
    <property type="project" value="InterPro"/>
</dbReference>
<dbReference type="PANTHER" id="PTHR31987:SF1">
    <property type="entry name" value="GLUTAMINASE A"/>
    <property type="match status" value="1"/>
</dbReference>
<evidence type="ECO:0000259" key="5">
    <source>
        <dbReference type="Pfam" id="PF17168"/>
    </source>
</evidence>
<feature type="signal peptide" evidence="3">
    <location>
        <begin position="1"/>
        <end position="19"/>
    </location>
</feature>
<feature type="domain" description="Glutaminase A N-terminal" evidence="5">
    <location>
        <begin position="112"/>
        <end position="352"/>
    </location>
</feature>